<dbReference type="InterPro" id="IPR029526">
    <property type="entry name" value="PGBD"/>
</dbReference>
<dbReference type="InterPro" id="IPR052638">
    <property type="entry name" value="PiggyBac_TE-derived"/>
</dbReference>
<evidence type="ECO:0000259" key="1">
    <source>
        <dbReference type="Pfam" id="PF13843"/>
    </source>
</evidence>
<feature type="domain" description="PiggyBac transposable element-derived protein" evidence="1">
    <location>
        <begin position="7"/>
        <end position="105"/>
    </location>
</feature>
<evidence type="ECO:0000313" key="2">
    <source>
        <dbReference type="EMBL" id="KAF2899669.1"/>
    </source>
</evidence>
<sequence length="125" mass="14430">MPSGNIYIAYFKPYQGSSTTLSVEYRKLGLGAAIVLPLENVLDNGGFRNFHVYFDNSFTSISLLKELKLRKIQTTIRKNGTPDSPLEHSKFMKKWERRKYNYVLADQEILIYSSSHKPSKRILPI</sequence>
<protein>
    <recommendedName>
        <fullName evidence="1">PiggyBac transposable element-derived protein domain-containing protein</fullName>
    </recommendedName>
</protein>
<name>A0A8K0GH54_IGNLU</name>
<keyword evidence="3" id="KW-1185">Reference proteome</keyword>
<evidence type="ECO:0000313" key="3">
    <source>
        <dbReference type="Proteomes" id="UP000801492"/>
    </source>
</evidence>
<comment type="caution">
    <text evidence="2">The sequence shown here is derived from an EMBL/GenBank/DDBJ whole genome shotgun (WGS) entry which is preliminary data.</text>
</comment>
<dbReference type="Pfam" id="PF13843">
    <property type="entry name" value="DDE_Tnp_1_7"/>
    <property type="match status" value="1"/>
</dbReference>
<dbReference type="PANTHER" id="PTHR47055">
    <property type="entry name" value="DDE_TNP_1_7 DOMAIN-CONTAINING PROTEIN"/>
    <property type="match status" value="1"/>
</dbReference>
<gene>
    <name evidence="2" type="ORF">ILUMI_06506</name>
</gene>
<dbReference type="GO" id="GO:0043565">
    <property type="term" value="F:sequence-specific DNA binding"/>
    <property type="evidence" value="ECO:0007669"/>
    <property type="project" value="TreeGrafter"/>
</dbReference>
<dbReference type="EMBL" id="VTPC01002694">
    <property type="protein sequence ID" value="KAF2899669.1"/>
    <property type="molecule type" value="Genomic_DNA"/>
</dbReference>
<dbReference type="Proteomes" id="UP000801492">
    <property type="component" value="Unassembled WGS sequence"/>
</dbReference>
<dbReference type="AlphaFoldDB" id="A0A8K0GH54"/>
<dbReference type="PANTHER" id="PTHR47055:SF3">
    <property type="entry name" value="PHORBOL-ESTER_DAG-TYPE DOMAIN-CONTAINING PROTEIN"/>
    <property type="match status" value="1"/>
</dbReference>
<accession>A0A8K0GH54</accession>
<reference evidence="2" key="1">
    <citation type="submission" date="2019-08" db="EMBL/GenBank/DDBJ databases">
        <title>The genome of the North American firefly Photinus pyralis.</title>
        <authorList>
            <consortium name="Photinus pyralis genome working group"/>
            <person name="Fallon T.R."/>
            <person name="Sander Lower S.E."/>
            <person name="Weng J.-K."/>
        </authorList>
    </citation>
    <scope>NUCLEOTIDE SEQUENCE</scope>
    <source>
        <strain evidence="2">TRF0915ILg1</strain>
        <tissue evidence="2">Whole body</tissue>
    </source>
</reference>
<organism evidence="2 3">
    <name type="scientific">Ignelater luminosus</name>
    <name type="common">Cucubano</name>
    <name type="synonym">Pyrophorus luminosus</name>
    <dbReference type="NCBI Taxonomy" id="2038154"/>
    <lineage>
        <taxon>Eukaryota</taxon>
        <taxon>Metazoa</taxon>
        <taxon>Ecdysozoa</taxon>
        <taxon>Arthropoda</taxon>
        <taxon>Hexapoda</taxon>
        <taxon>Insecta</taxon>
        <taxon>Pterygota</taxon>
        <taxon>Neoptera</taxon>
        <taxon>Endopterygota</taxon>
        <taxon>Coleoptera</taxon>
        <taxon>Polyphaga</taxon>
        <taxon>Elateriformia</taxon>
        <taxon>Elateroidea</taxon>
        <taxon>Elateridae</taxon>
        <taxon>Agrypninae</taxon>
        <taxon>Pyrophorini</taxon>
        <taxon>Ignelater</taxon>
    </lineage>
</organism>
<proteinExistence type="predicted"/>